<dbReference type="RefSeq" id="WP_183383556.1">
    <property type="nucleotide sequence ID" value="NZ_JACHXR010000004.1"/>
</dbReference>
<comment type="caution">
    <text evidence="1">The sequence shown here is derived from an EMBL/GenBank/DDBJ whole genome shotgun (WGS) entry which is preliminary data.</text>
</comment>
<gene>
    <name evidence="1" type="ORF">FHR97_001920</name>
</gene>
<evidence type="ECO:0000313" key="2">
    <source>
        <dbReference type="Proteomes" id="UP000518892"/>
    </source>
</evidence>
<accession>A0A7W5ETC8</accession>
<sequence length="99" mass="10884">MNAVVHPFDEPSKAPDWCGATVIGSDREAFMMAAMESHRVEVRFLADLAGFDPDNPHDGAELELLSALIWGDFEASGMTKGSMAEWLDCHTDEQLEAML</sequence>
<evidence type="ECO:0000313" key="1">
    <source>
        <dbReference type="EMBL" id="MBB3231068.1"/>
    </source>
</evidence>
<keyword evidence="2" id="KW-1185">Reference proteome</keyword>
<organism evidence="1 2">
    <name type="scientific">Halomonas stenophila</name>
    <dbReference type="NCBI Taxonomy" id="795312"/>
    <lineage>
        <taxon>Bacteria</taxon>
        <taxon>Pseudomonadati</taxon>
        <taxon>Pseudomonadota</taxon>
        <taxon>Gammaproteobacteria</taxon>
        <taxon>Oceanospirillales</taxon>
        <taxon>Halomonadaceae</taxon>
        <taxon>Halomonas</taxon>
    </lineage>
</organism>
<proteinExistence type="predicted"/>
<protein>
    <submittedName>
        <fullName evidence="1">Uncharacterized protein</fullName>
    </submittedName>
</protein>
<name>A0A7W5ETC8_9GAMM</name>
<dbReference type="EMBL" id="JACHXR010000004">
    <property type="protein sequence ID" value="MBB3231068.1"/>
    <property type="molecule type" value="Genomic_DNA"/>
</dbReference>
<reference evidence="1 2" key="1">
    <citation type="submission" date="2020-08" db="EMBL/GenBank/DDBJ databases">
        <title>Genomic Encyclopedia of Type Strains, Phase III (KMG-III): the genomes of soil and plant-associated and newly described type strains.</title>
        <authorList>
            <person name="Whitman W."/>
        </authorList>
    </citation>
    <scope>NUCLEOTIDE SEQUENCE [LARGE SCALE GENOMIC DNA]</scope>
    <source>
        <strain evidence="1 2">CECT 7744</strain>
    </source>
</reference>
<dbReference type="AlphaFoldDB" id="A0A7W5ETC8"/>
<dbReference type="Proteomes" id="UP000518892">
    <property type="component" value="Unassembled WGS sequence"/>
</dbReference>